<dbReference type="Proteomes" id="UP000267798">
    <property type="component" value="Unassembled WGS sequence"/>
</dbReference>
<dbReference type="AlphaFoldDB" id="A0A3A6PDM7"/>
<dbReference type="PANTHER" id="PTHR43649">
    <property type="entry name" value="ARABINOSE-BINDING PROTEIN-RELATED"/>
    <property type="match status" value="1"/>
</dbReference>
<keyword evidence="3" id="KW-1185">Reference proteome</keyword>
<feature type="region of interest" description="Disordered" evidence="1">
    <location>
        <begin position="43"/>
        <end position="68"/>
    </location>
</feature>
<dbReference type="InterPro" id="IPR006059">
    <property type="entry name" value="SBP"/>
</dbReference>
<feature type="compositionally biased region" description="Low complexity" evidence="1">
    <location>
        <begin position="43"/>
        <end position="65"/>
    </location>
</feature>
<dbReference type="InterPro" id="IPR050490">
    <property type="entry name" value="Bact_solute-bd_prot1"/>
</dbReference>
<dbReference type="Pfam" id="PF01547">
    <property type="entry name" value="SBP_bac_1"/>
    <property type="match status" value="1"/>
</dbReference>
<organism evidence="2 3">
    <name type="scientific">Paenibacillus pinisoli</name>
    <dbReference type="NCBI Taxonomy" id="1276110"/>
    <lineage>
        <taxon>Bacteria</taxon>
        <taxon>Bacillati</taxon>
        <taxon>Bacillota</taxon>
        <taxon>Bacilli</taxon>
        <taxon>Bacillales</taxon>
        <taxon>Paenibacillaceae</taxon>
        <taxon>Paenibacillus</taxon>
    </lineage>
</organism>
<evidence type="ECO:0000313" key="3">
    <source>
        <dbReference type="Proteomes" id="UP000267798"/>
    </source>
</evidence>
<comment type="caution">
    <text evidence="2">The sequence shown here is derived from an EMBL/GenBank/DDBJ whole genome shotgun (WGS) entry which is preliminary data.</text>
</comment>
<reference evidence="2 3" key="1">
    <citation type="submission" date="2018-09" db="EMBL/GenBank/DDBJ databases">
        <title>Paenibacillus aracenensis nov. sp. isolated from a cave in southern Spain.</title>
        <authorList>
            <person name="Jurado V."/>
            <person name="Gutierrez-Patricio S."/>
            <person name="Gonzalez-Pimentel J.L."/>
            <person name="Miller A.Z."/>
            <person name="Laiz L."/>
            <person name="Saiz-Jimenez C."/>
        </authorList>
    </citation>
    <scope>NUCLEOTIDE SEQUENCE [LARGE SCALE GENOMIC DNA]</scope>
    <source>
        <strain evidence="2 3">JCM 19203</strain>
    </source>
</reference>
<dbReference type="Gene3D" id="3.40.190.10">
    <property type="entry name" value="Periplasmic binding protein-like II"/>
    <property type="match status" value="2"/>
</dbReference>
<accession>A0A3A6PDM7</accession>
<dbReference type="OrthoDB" id="9787283at2"/>
<evidence type="ECO:0000256" key="1">
    <source>
        <dbReference type="SAM" id="MobiDB-lite"/>
    </source>
</evidence>
<evidence type="ECO:0000313" key="2">
    <source>
        <dbReference type="EMBL" id="RJX38180.1"/>
    </source>
</evidence>
<dbReference type="PANTHER" id="PTHR43649:SF12">
    <property type="entry name" value="DIACETYLCHITOBIOSE BINDING PROTEIN DASA"/>
    <property type="match status" value="1"/>
</dbReference>
<dbReference type="EMBL" id="QXQB01000004">
    <property type="protein sequence ID" value="RJX38180.1"/>
    <property type="molecule type" value="Genomic_DNA"/>
</dbReference>
<gene>
    <name evidence="2" type="ORF">D3P09_19125</name>
</gene>
<protein>
    <submittedName>
        <fullName evidence="2">Extracellular solute-binding protein</fullName>
    </submittedName>
</protein>
<proteinExistence type="predicted"/>
<name>A0A3A6PDM7_9BACL</name>
<dbReference type="SUPFAM" id="SSF53850">
    <property type="entry name" value="Periplasmic binding protein-like II"/>
    <property type="match status" value="1"/>
</dbReference>
<sequence length="559" mass="62642">MKERAETLKPISYFRRSCNMKGTKSLLLVLMAIILTLTACSGNNKSNQKPSSQPSSSSNTGGETSEPAREKIKLNWFVTASADAILPKGDQDFVKAAIDEKFNVDLKINYMPFGQDYQNKLNSMVASSDIPDVFFIDGISSNQYIKDGIARDMTGIVTPENMPNYFKYWVSEDALPKYQVQGQFARAPIPYEKYFYRSYYIRQDWLDKLGLPMPKSYDEMVSVMQAFTNDDPDGNGKKDTYGFTAFGNGTNMSLEFPTYVKNGLFGDFNIVGDEFIDTRTDLKMQQVLEDTKALIGSGVVDPDWLLNKNGQQIEKAVQGKVGIILGFGKNLAFDKNPEGLQMKTKEVTGNQDANWMPFDPFAETGTYIDPVPGNPFLLSSKSSEEAINRSVEILDWLAGEEGFLLTHYGREGTEYTRDGTTITLNQDAIKSNITDNGNFLSVYNWFTPISGPEEFGIVVADPNVTDRDRAIVETITSYKIVPSVGTSMVVKEGMDLGALRARMNELQVKIIYDEKDASNWPKYREELMTKYGGKEIFEFYAEQVTEARGQSVTFKGDNN</sequence>